<keyword evidence="3" id="KW-1185">Reference proteome</keyword>
<protein>
    <submittedName>
        <fullName evidence="2">Uncharacterized protein</fullName>
    </submittedName>
</protein>
<evidence type="ECO:0000313" key="3">
    <source>
        <dbReference type="Proteomes" id="UP001430306"/>
    </source>
</evidence>
<dbReference type="Proteomes" id="UP001430306">
    <property type="component" value="Unassembled WGS sequence"/>
</dbReference>
<evidence type="ECO:0000313" key="2">
    <source>
        <dbReference type="EMBL" id="MCC9643790.1"/>
    </source>
</evidence>
<comment type="caution">
    <text evidence="2">The sequence shown here is derived from an EMBL/GenBank/DDBJ whole genome shotgun (WGS) entry which is preliminary data.</text>
</comment>
<keyword evidence="1" id="KW-0732">Signal</keyword>
<gene>
    <name evidence="2" type="ORF">LOC71_16005</name>
</gene>
<proteinExistence type="predicted"/>
<dbReference type="RefSeq" id="WP_230274743.1">
    <property type="nucleotide sequence ID" value="NZ_JAJKFW010000025.1"/>
</dbReference>
<reference evidence="2" key="1">
    <citation type="submission" date="2021-11" db="EMBL/GenBank/DDBJ databases">
        <title>Genome sequence.</title>
        <authorList>
            <person name="Sun Q."/>
        </authorList>
    </citation>
    <scope>NUCLEOTIDE SEQUENCE</scope>
    <source>
        <strain evidence="2">JC740</strain>
    </source>
</reference>
<name>A0ABS8NJQ3_9BACT</name>
<feature type="signal peptide" evidence="1">
    <location>
        <begin position="1"/>
        <end position="25"/>
    </location>
</feature>
<accession>A0ABS8NJQ3</accession>
<evidence type="ECO:0000256" key="1">
    <source>
        <dbReference type="SAM" id="SignalP"/>
    </source>
</evidence>
<sequence>MWPRFTIGMLLWMFVSQSWTSSAEAQNQLVELVEAVQVKDQEAAEGEAPKTPAVLKSYVNAEISFIKRVCDLSDEQLKMVVESAEQAFEEMNDLVAPQNQVIRAAQVHYRGVRGVSFKGDPVKRVRQDAAEYLPLILTEAQHQKYTRESSQRQRAEQEAAADCLVHLVHSKVFLRERQRKKLRDVFLEEWEALDINWVWNYLNNPQFVPIIPSGLLRETLTTEQKAAWSSFQQVSMSVMVSGSQISLDEDWLQ</sequence>
<feature type="chain" id="PRO_5046426920" evidence="1">
    <location>
        <begin position="26"/>
        <end position="253"/>
    </location>
</feature>
<organism evidence="2 3">
    <name type="scientific">Rhodopirellula halodulae</name>
    <dbReference type="NCBI Taxonomy" id="2894198"/>
    <lineage>
        <taxon>Bacteria</taxon>
        <taxon>Pseudomonadati</taxon>
        <taxon>Planctomycetota</taxon>
        <taxon>Planctomycetia</taxon>
        <taxon>Pirellulales</taxon>
        <taxon>Pirellulaceae</taxon>
        <taxon>Rhodopirellula</taxon>
    </lineage>
</organism>
<dbReference type="EMBL" id="JAJKFW010000025">
    <property type="protein sequence ID" value="MCC9643790.1"/>
    <property type="molecule type" value="Genomic_DNA"/>
</dbReference>